<evidence type="ECO:0000256" key="10">
    <source>
        <dbReference type="SAM" id="Phobius"/>
    </source>
</evidence>
<dbReference type="InterPro" id="IPR036890">
    <property type="entry name" value="HATPase_C_sf"/>
</dbReference>
<evidence type="ECO:0000256" key="7">
    <source>
        <dbReference type="ARBA" id="ARBA00022840"/>
    </source>
</evidence>
<keyword evidence="10" id="KW-0812">Transmembrane</keyword>
<evidence type="ECO:0000256" key="9">
    <source>
        <dbReference type="SAM" id="Coils"/>
    </source>
</evidence>
<protein>
    <recommendedName>
        <fullName evidence="2">histidine kinase</fullName>
        <ecNumber evidence="2">2.7.13.3</ecNumber>
    </recommendedName>
</protein>
<feature type="transmembrane region" description="Helical" evidence="10">
    <location>
        <begin position="138"/>
        <end position="157"/>
    </location>
</feature>
<dbReference type="InterPro" id="IPR011712">
    <property type="entry name" value="Sig_transdc_His_kin_sub3_dim/P"/>
</dbReference>
<evidence type="ECO:0000256" key="6">
    <source>
        <dbReference type="ARBA" id="ARBA00022777"/>
    </source>
</evidence>
<feature type="transmembrane region" description="Helical" evidence="10">
    <location>
        <begin position="41"/>
        <end position="58"/>
    </location>
</feature>
<feature type="domain" description="Histidine kinase/HSP90-like ATPase" evidence="11">
    <location>
        <begin position="299"/>
        <end position="391"/>
    </location>
</feature>
<dbReference type="GO" id="GO:0005524">
    <property type="term" value="F:ATP binding"/>
    <property type="evidence" value="ECO:0007669"/>
    <property type="project" value="UniProtKB-KW"/>
</dbReference>
<evidence type="ECO:0000256" key="2">
    <source>
        <dbReference type="ARBA" id="ARBA00012438"/>
    </source>
</evidence>
<dbReference type="CDD" id="cd16917">
    <property type="entry name" value="HATPase_UhpB-NarQ-NarX-like"/>
    <property type="match status" value="1"/>
</dbReference>
<dbReference type="SUPFAM" id="SSF55874">
    <property type="entry name" value="ATPase domain of HSP90 chaperone/DNA topoisomerase II/histidine kinase"/>
    <property type="match status" value="1"/>
</dbReference>
<dbReference type="Gene3D" id="3.30.565.10">
    <property type="entry name" value="Histidine kinase-like ATPase, C-terminal domain"/>
    <property type="match status" value="1"/>
</dbReference>
<keyword evidence="10" id="KW-1133">Transmembrane helix</keyword>
<keyword evidence="3" id="KW-0597">Phosphoprotein</keyword>
<feature type="transmembrane region" description="Helical" evidence="10">
    <location>
        <begin position="107"/>
        <end position="126"/>
    </location>
</feature>
<dbReference type="PANTHER" id="PTHR24421">
    <property type="entry name" value="NITRATE/NITRITE SENSOR PROTEIN NARX-RELATED"/>
    <property type="match status" value="1"/>
</dbReference>
<proteinExistence type="predicted"/>
<feature type="coiled-coil region" evidence="9">
    <location>
        <begin position="154"/>
        <end position="181"/>
    </location>
</feature>
<reference evidence="14" key="1">
    <citation type="submission" date="2016-06" db="EMBL/GenBank/DDBJ databases">
        <title>Complete genome sequence of Actinoalloteichus fjordicus DSM 46855 (=ADI127-17), type strain of the new species Actinoalloteichus fjordicus.</title>
        <authorList>
            <person name="Ruckert C."/>
            <person name="Nouioui I."/>
            <person name="Willmese J."/>
            <person name="van Wezel G."/>
            <person name="Klenk H.-P."/>
            <person name="Kalinowski J."/>
            <person name="Zotchev S.B."/>
        </authorList>
    </citation>
    <scope>NUCLEOTIDE SEQUENCE [LARGE SCALE GENOMIC DNA]</scope>
    <source>
        <strain evidence="14">ADI127-7</strain>
    </source>
</reference>
<feature type="transmembrane region" description="Helical" evidence="10">
    <location>
        <begin position="12"/>
        <end position="35"/>
    </location>
</feature>
<keyword evidence="7" id="KW-0067">ATP-binding</keyword>
<dbReference type="PANTHER" id="PTHR24421:SF10">
    <property type="entry name" value="NITRATE_NITRITE SENSOR PROTEIN NARQ"/>
    <property type="match status" value="1"/>
</dbReference>
<keyword evidence="9" id="KW-0175">Coiled coil</keyword>
<keyword evidence="5" id="KW-0547">Nucleotide-binding</keyword>
<dbReference type="EMBL" id="CP016076">
    <property type="protein sequence ID" value="APU16497.1"/>
    <property type="molecule type" value="Genomic_DNA"/>
</dbReference>
<dbReference type="Pfam" id="PF02518">
    <property type="entry name" value="HATPase_c"/>
    <property type="match status" value="1"/>
</dbReference>
<evidence type="ECO:0000256" key="3">
    <source>
        <dbReference type="ARBA" id="ARBA00022553"/>
    </source>
</evidence>
<evidence type="ECO:0000256" key="4">
    <source>
        <dbReference type="ARBA" id="ARBA00022679"/>
    </source>
</evidence>
<dbReference type="KEGG" id="acad:UA74_22395"/>
<dbReference type="RefSeq" id="WP_075742028.1">
    <property type="nucleotide sequence ID" value="NZ_CP016076.1"/>
</dbReference>
<keyword evidence="10" id="KW-0472">Membrane</keyword>
<feature type="domain" description="Signal transduction histidine kinase subgroup 3 dimerisation and phosphoacceptor" evidence="12">
    <location>
        <begin position="187"/>
        <end position="253"/>
    </location>
</feature>
<evidence type="ECO:0000256" key="1">
    <source>
        <dbReference type="ARBA" id="ARBA00000085"/>
    </source>
</evidence>
<dbReference type="Pfam" id="PF07730">
    <property type="entry name" value="HisKA_3"/>
    <property type="match status" value="1"/>
</dbReference>
<dbReference type="EC" id="2.7.13.3" evidence="2"/>
<organism evidence="13 14">
    <name type="scientific">Actinoalloteichus fjordicus</name>
    <dbReference type="NCBI Taxonomy" id="1612552"/>
    <lineage>
        <taxon>Bacteria</taxon>
        <taxon>Bacillati</taxon>
        <taxon>Actinomycetota</taxon>
        <taxon>Actinomycetes</taxon>
        <taxon>Pseudonocardiales</taxon>
        <taxon>Pseudonocardiaceae</taxon>
        <taxon>Actinoalloteichus</taxon>
    </lineage>
</organism>
<dbReference type="GO" id="GO:0046983">
    <property type="term" value="F:protein dimerization activity"/>
    <property type="evidence" value="ECO:0007669"/>
    <property type="project" value="InterPro"/>
</dbReference>
<evidence type="ECO:0000259" key="12">
    <source>
        <dbReference type="Pfam" id="PF07730"/>
    </source>
</evidence>
<keyword evidence="8" id="KW-0902">Two-component regulatory system</keyword>
<dbReference type="AlphaFoldDB" id="A0AAC9LF57"/>
<dbReference type="InterPro" id="IPR003594">
    <property type="entry name" value="HATPase_dom"/>
</dbReference>
<comment type="catalytic activity">
    <reaction evidence="1">
        <text>ATP + protein L-histidine = ADP + protein N-phospho-L-histidine.</text>
        <dbReference type="EC" id="2.7.13.3"/>
    </reaction>
</comment>
<evidence type="ECO:0000256" key="5">
    <source>
        <dbReference type="ARBA" id="ARBA00022741"/>
    </source>
</evidence>
<dbReference type="GO" id="GO:0016020">
    <property type="term" value="C:membrane"/>
    <property type="evidence" value="ECO:0007669"/>
    <property type="project" value="InterPro"/>
</dbReference>
<dbReference type="Gene3D" id="1.20.5.1930">
    <property type="match status" value="1"/>
</dbReference>
<dbReference type="Proteomes" id="UP000185511">
    <property type="component" value="Chromosome"/>
</dbReference>
<evidence type="ECO:0000313" key="13">
    <source>
        <dbReference type="EMBL" id="APU16497.1"/>
    </source>
</evidence>
<sequence>MRRAESEESDEVPAWVLLVLTAVGQAVVLSLLVAIGTPGGAADAGAYLFACGLGAVLLARRHAPVAVLLTTLAAIFGYYILDYPPIGMAVPAVAALYFAAESGQLRWAIGAGLVLLGVSGFFRIAPENEPAQVLAYDLLTNAALVGCSIALAVTVRSRRQLREQQRRIVHLEREHARDQAEQRMQEERLRVARDLHDTVGHALTVVSVHANVAREAIGVDEDAAMRSLGNVTDATSRSLRELRSTVAMLRAPGAHEDDARAPLRLAGIEDILDSARQAGLEVTAELIAEPPRVPATVAATVHRIVQEAVTNVIRHADATGVIVLTRIEDDTLRLRVQDDGRRGTRFGGDGGEQPSGRGIAGMRERAALLGGTVTVRPQAEGLLVEATFPLAGPPPARPPLGRPS</sequence>
<keyword evidence="14" id="KW-1185">Reference proteome</keyword>
<evidence type="ECO:0000256" key="8">
    <source>
        <dbReference type="ARBA" id="ARBA00023012"/>
    </source>
</evidence>
<dbReference type="GO" id="GO:0000155">
    <property type="term" value="F:phosphorelay sensor kinase activity"/>
    <property type="evidence" value="ECO:0007669"/>
    <property type="project" value="InterPro"/>
</dbReference>
<dbReference type="InterPro" id="IPR050482">
    <property type="entry name" value="Sensor_HK_TwoCompSys"/>
</dbReference>
<feature type="transmembrane region" description="Helical" evidence="10">
    <location>
        <begin position="63"/>
        <end position="79"/>
    </location>
</feature>
<evidence type="ECO:0000313" key="14">
    <source>
        <dbReference type="Proteomes" id="UP000185511"/>
    </source>
</evidence>
<evidence type="ECO:0000259" key="11">
    <source>
        <dbReference type="Pfam" id="PF02518"/>
    </source>
</evidence>
<keyword evidence="4" id="KW-0808">Transferase</keyword>
<name>A0AAC9LF57_9PSEU</name>
<keyword evidence="6 13" id="KW-0418">Kinase</keyword>
<gene>
    <name evidence="13" type="ORF">UA74_22395</name>
</gene>
<accession>A0AAC9LF57</accession>